<feature type="transmembrane region" description="Helical" evidence="1">
    <location>
        <begin position="84"/>
        <end position="106"/>
    </location>
</feature>
<feature type="transmembrane region" description="Helical" evidence="1">
    <location>
        <begin position="52"/>
        <end position="72"/>
    </location>
</feature>
<feature type="transmembrane region" description="Helical" evidence="1">
    <location>
        <begin position="138"/>
        <end position="160"/>
    </location>
</feature>
<gene>
    <name evidence="2" type="ORF">GCM10009682_19270</name>
</gene>
<evidence type="ECO:0000313" key="2">
    <source>
        <dbReference type="EMBL" id="GAA1797758.1"/>
    </source>
</evidence>
<proteinExistence type="predicted"/>
<name>A0ABN2LRM9_9ACTN</name>
<evidence type="ECO:0000256" key="1">
    <source>
        <dbReference type="SAM" id="Phobius"/>
    </source>
</evidence>
<evidence type="ECO:0000313" key="3">
    <source>
        <dbReference type="Proteomes" id="UP001500218"/>
    </source>
</evidence>
<keyword evidence="1" id="KW-1133">Transmembrane helix</keyword>
<reference evidence="2 3" key="1">
    <citation type="journal article" date="2019" name="Int. J. Syst. Evol. Microbiol.">
        <title>The Global Catalogue of Microorganisms (GCM) 10K type strain sequencing project: providing services to taxonomists for standard genome sequencing and annotation.</title>
        <authorList>
            <consortium name="The Broad Institute Genomics Platform"/>
            <consortium name="The Broad Institute Genome Sequencing Center for Infectious Disease"/>
            <person name="Wu L."/>
            <person name="Ma J."/>
        </authorList>
    </citation>
    <scope>NUCLEOTIDE SEQUENCE [LARGE SCALE GENOMIC DNA]</scope>
    <source>
        <strain evidence="2 3">JCM 13250</strain>
    </source>
</reference>
<dbReference type="Proteomes" id="UP001500218">
    <property type="component" value="Unassembled WGS sequence"/>
</dbReference>
<sequence length="231" mass="25093">MNRALQVVRIQTLTAQNGLVWPWIIMAGAFVINVALFSVIGDEIPGGPKTGALMSIFIVAIVSSTVLVYQVLPFLLGFGVTRRTFVASSAVLWTAWALASGVGLYLCALVERATDGWWIDLTFFDLPFLTRDNPILQILEYAATLTAMVFLGFALGTVLLRWGASGFWIITLGATLVLGAIAVVITWQHWWDNIFGFFADQPVSVLLTVWPTAVAALAGGVTYLVLRRVSA</sequence>
<dbReference type="RefSeq" id="WP_344128546.1">
    <property type="nucleotide sequence ID" value="NZ_BAAALT010000050.1"/>
</dbReference>
<dbReference type="EMBL" id="BAAALT010000050">
    <property type="protein sequence ID" value="GAA1797758.1"/>
    <property type="molecule type" value="Genomic_DNA"/>
</dbReference>
<evidence type="ECO:0008006" key="4">
    <source>
        <dbReference type="Google" id="ProtNLM"/>
    </source>
</evidence>
<feature type="transmembrane region" description="Helical" evidence="1">
    <location>
        <begin position="167"/>
        <end position="191"/>
    </location>
</feature>
<keyword evidence="1" id="KW-0472">Membrane</keyword>
<comment type="caution">
    <text evidence="2">The sequence shown here is derived from an EMBL/GenBank/DDBJ whole genome shotgun (WGS) entry which is preliminary data.</text>
</comment>
<keyword evidence="3" id="KW-1185">Reference proteome</keyword>
<organism evidence="2 3">
    <name type="scientific">Luedemannella flava</name>
    <dbReference type="NCBI Taxonomy" id="349316"/>
    <lineage>
        <taxon>Bacteria</taxon>
        <taxon>Bacillati</taxon>
        <taxon>Actinomycetota</taxon>
        <taxon>Actinomycetes</taxon>
        <taxon>Micromonosporales</taxon>
        <taxon>Micromonosporaceae</taxon>
        <taxon>Luedemannella</taxon>
    </lineage>
</organism>
<keyword evidence="1" id="KW-0812">Transmembrane</keyword>
<feature type="transmembrane region" description="Helical" evidence="1">
    <location>
        <begin position="20"/>
        <end position="40"/>
    </location>
</feature>
<protein>
    <recommendedName>
        <fullName evidence="4">ABC transporter permease</fullName>
    </recommendedName>
</protein>
<accession>A0ABN2LRM9</accession>
<feature type="transmembrane region" description="Helical" evidence="1">
    <location>
        <begin position="203"/>
        <end position="226"/>
    </location>
</feature>